<dbReference type="Pfam" id="PF20432">
    <property type="entry name" value="Xre-like-HTH"/>
    <property type="match status" value="1"/>
</dbReference>
<dbReference type="Proteomes" id="UP000028643">
    <property type="component" value="Unassembled WGS sequence"/>
</dbReference>
<dbReference type="InterPro" id="IPR024467">
    <property type="entry name" value="Xre/MbcA/ParS-like_toxin-bd"/>
</dbReference>
<proteinExistence type="predicted"/>
<evidence type="ECO:0000313" key="3">
    <source>
        <dbReference type="EMBL" id="KFE45498.1"/>
    </source>
</evidence>
<dbReference type="Pfam" id="PF09722">
    <property type="entry name" value="Xre_MbcA_ParS_C"/>
    <property type="match status" value="1"/>
</dbReference>
<evidence type="ECO:0000259" key="2">
    <source>
        <dbReference type="Pfam" id="PF20432"/>
    </source>
</evidence>
<dbReference type="AlphaFoldDB" id="A0A085UQN5"/>
<dbReference type="PATRIC" id="fig|317.174.peg.5548"/>
<gene>
    <name evidence="3" type="ORF">IV02_27165</name>
</gene>
<comment type="caution">
    <text evidence="3">The sequence shown here is derived from an EMBL/GenBank/DDBJ whole genome shotgun (WGS) entry which is preliminary data.</text>
</comment>
<protein>
    <submittedName>
        <fullName evidence="3">Uncharacterized protein</fullName>
    </submittedName>
</protein>
<name>A0A085UQN5_PSESX</name>
<evidence type="ECO:0000259" key="1">
    <source>
        <dbReference type="Pfam" id="PF09722"/>
    </source>
</evidence>
<dbReference type="InterPro" id="IPR046847">
    <property type="entry name" value="Xre-like_HTH"/>
</dbReference>
<reference evidence="3 4" key="1">
    <citation type="submission" date="2014-07" db="EMBL/GenBank/DDBJ databases">
        <title>Draft Genome Sequences of Environmental Pseudomonas syringae strains.</title>
        <authorList>
            <person name="Baltrus D.A."/>
            <person name="Berge O."/>
            <person name="Morris C."/>
        </authorList>
    </citation>
    <scope>NUCLEOTIDE SEQUENCE [LARGE SCALE GENOMIC DNA]</scope>
    <source>
        <strain evidence="3 4">CEB003</strain>
    </source>
</reference>
<feature type="domain" description="Antitoxin Xre/MbcA/ParS-like toxin-binding" evidence="1">
    <location>
        <begin position="97"/>
        <end position="146"/>
    </location>
</feature>
<evidence type="ECO:0000313" key="4">
    <source>
        <dbReference type="Proteomes" id="UP000028643"/>
    </source>
</evidence>
<dbReference type="EMBL" id="JPQT01000146">
    <property type="protein sequence ID" value="KFE45498.1"/>
    <property type="molecule type" value="Genomic_DNA"/>
</dbReference>
<dbReference type="GO" id="GO:0003677">
    <property type="term" value="F:DNA binding"/>
    <property type="evidence" value="ECO:0007669"/>
    <property type="project" value="InterPro"/>
</dbReference>
<organism evidence="3 4">
    <name type="scientific">Pseudomonas syringae</name>
    <dbReference type="NCBI Taxonomy" id="317"/>
    <lineage>
        <taxon>Bacteria</taxon>
        <taxon>Pseudomonadati</taxon>
        <taxon>Pseudomonadota</taxon>
        <taxon>Gammaproteobacteria</taxon>
        <taxon>Pseudomonadales</taxon>
        <taxon>Pseudomonadaceae</taxon>
        <taxon>Pseudomonas</taxon>
    </lineage>
</organism>
<sequence length="149" mass="16567">MFAGGLTESAYHTYRAWMDIFLQIPSTASDKHIREQIHRGFPAAAVVTLFDSGAIDSSTRDRIIPLRTLNRRLTQSQRLTHDESGRLFRVSHIIALAQALFNDPEKATRWLAKPKGSLSGSTPLAMLATPLGMRAVEEMLVRIGEGFAF</sequence>
<dbReference type="InterPro" id="IPR011979">
    <property type="entry name" value="Antitox_Xre"/>
</dbReference>
<dbReference type="NCBIfam" id="TIGR02293">
    <property type="entry name" value="TAS_TIGR02293"/>
    <property type="match status" value="1"/>
</dbReference>
<feature type="domain" description="Antitoxin Xre-like helix-turn-helix" evidence="2">
    <location>
        <begin position="35"/>
        <end position="90"/>
    </location>
</feature>
<accession>A0A085UQN5</accession>